<feature type="domain" description="DSBA-like thioredoxin" evidence="1">
    <location>
        <begin position="10"/>
        <end position="207"/>
    </location>
</feature>
<dbReference type="STRING" id="349163.Acry_0967"/>
<name>A5FX53_ACICJ</name>
<sequence length="220" mass="24125">MVLPRLPRITVEVVFDFVCPWCYLGVHRLQQLRASRPDLPIAPQWRPFLLNPDMPRPGISRADYTARKFGDEERARRFHAAVAAIAAEDGLDLAFPRISRAPSTVDAHRLIRFAHDHGPVEDLVLAIFRAYFTEGRDIGDAATLAALAAAHGLPRDRVAAFLAGDRATDQIHADNLFVHRLGINGVPCFIIDGQTAIAGAQEPGILERLVELAASDVALS</sequence>
<evidence type="ECO:0000313" key="2">
    <source>
        <dbReference type="EMBL" id="ABQ30185.1"/>
    </source>
</evidence>
<dbReference type="PANTHER" id="PTHR13887:SF41">
    <property type="entry name" value="THIOREDOXIN SUPERFAMILY PROTEIN"/>
    <property type="match status" value="1"/>
</dbReference>
<organism evidence="2 3">
    <name type="scientific">Acidiphilium cryptum (strain JF-5)</name>
    <dbReference type="NCBI Taxonomy" id="349163"/>
    <lineage>
        <taxon>Bacteria</taxon>
        <taxon>Pseudomonadati</taxon>
        <taxon>Pseudomonadota</taxon>
        <taxon>Alphaproteobacteria</taxon>
        <taxon>Acetobacterales</taxon>
        <taxon>Acidocellaceae</taxon>
        <taxon>Acidiphilium</taxon>
    </lineage>
</organism>
<accession>A5FX53</accession>
<reference evidence="2 3" key="1">
    <citation type="submission" date="2007-05" db="EMBL/GenBank/DDBJ databases">
        <title>Complete sequence of chromosome of Acidiphilium cryptum JF-5.</title>
        <authorList>
            <consortium name="US DOE Joint Genome Institute"/>
            <person name="Copeland A."/>
            <person name="Lucas S."/>
            <person name="Lapidus A."/>
            <person name="Barry K."/>
            <person name="Detter J.C."/>
            <person name="Glavina del Rio T."/>
            <person name="Hammon N."/>
            <person name="Israni S."/>
            <person name="Dalin E."/>
            <person name="Tice H."/>
            <person name="Pitluck S."/>
            <person name="Sims D."/>
            <person name="Brettin T."/>
            <person name="Bruce D."/>
            <person name="Han C."/>
            <person name="Schmutz J."/>
            <person name="Larimer F."/>
            <person name="Land M."/>
            <person name="Hauser L."/>
            <person name="Kyrpides N."/>
            <person name="Kim E."/>
            <person name="Magnuson T."/>
            <person name="Richardson P."/>
        </authorList>
    </citation>
    <scope>NUCLEOTIDE SEQUENCE [LARGE SCALE GENOMIC DNA]</scope>
    <source>
        <strain evidence="2 3">JF-5</strain>
    </source>
</reference>
<dbReference type="Proteomes" id="UP000000245">
    <property type="component" value="Chromosome"/>
</dbReference>
<dbReference type="RefSeq" id="WP_011941891.1">
    <property type="nucleotide sequence ID" value="NC_009484.1"/>
</dbReference>
<dbReference type="eggNOG" id="COG2761">
    <property type="taxonomic scope" value="Bacteria"/>
</dbReference>
<dbReference type="HOGENOM" id="CLU_069253_0_4_5"/>
<dbReference type="Pfam" id="PF01323">
    <property type="entry name" value="DSBA"/>
    <property type="match status" value="1"/>
</dbReference>
<dbReference type="SUPFAM" id="SSF52833">
    <property type="entry name" value="Thioredoxin-like"/>
    <property type="match status" value="1"/>
</dbReference>
<evidence type="ECO:0000259" key="1">
    <source>
        <dbReference type="Pfam" id="PF01323"/>
    </source>
</evidence>
<gene>
    <name evidence="2" type="ordered locus">Acry_0967</name>
</gene>
<dbReference type="AlphaFoldDB" id="A5FX53"/>
<dbReference type="CDD" id="cd03024">
    <property type="entry name" value="DsbA_FrnE"/>
    <property type="match status" value="1"/>
</dbReference>
<evidence type="ECO:0000313" key="3">
    <source>
        <dbReference type="Proteomes" id="UP000000245"/>
    </source>
</evidence>
<dbReference type="EMBL" id="CP000697">
    <property type="protein sequence ID" value="ABQ30185.1"/>
    <property type="molecule type" value="Genomic_DNA"/>
</dbReference>
<dbReference type="InterPro" id="IPR036249">
    <property type="entry name" value="Thioredoxin-like_sf"/>
</dbReference>
<keyword evidence="3" id="KW-1185">Reference proteome</keyword>
<dbReference type="PANTHER" id="PTHR13887">
    <property type="entry name" value="GLUTATHIONE S-TRANSFERASE KAPPA"/>
    <property type="match status" value="1"/>
</dbReference>
<protein>
    <submittedName>
        <fullName evidence="2">DSBA oxidoreductase</fullName>
    </submittedName>
</protein>
<dbReference type="GO" id="GO:0016491">
    <property type="term" value="F:oxidoreductase activity"/>
    <property type="evidence" value="ECO:0007669"/>
    <property type="project" value="InterPro"/>
</dbReference>
<dbReference type="KEGG" id="acr:Acry_0967"/>
<dbReference type="Gene3D" id="3.40.30.10">
    <property type="entry name" value="Glutaredoxin"/>
    <property type="match status" value="1"/>
</dbReference>
<proteinExistence type="predicted"/>
<dbReference type="InterPro" id="IPR001853">
    <property type="entry name" value="DSBA-like_thioredoxin_dom"/>
</dbReference>